<accession>A0ABR9HMH1</accession>
<comment type="similarity">
    <text evidence="1">Belongs to the SMC family. SbcC subfamily.</text>
</comment>
<dbReference type="Gene3D" id="3.40.50.300">
    <property type="entry name" value="P-loop containing nucleotide triphosphate hydrolases"/>
    <property type="match status" value="2"/>
</dbReference>
<evidence type="ECO:0000256" key="2">
    <source>
        <dbReference type="ARBA" id="ARBA00011322"/>
    </source>
</evidence>
<dbReference type="PANTHER" id="PTHR32114:SF2">
    <property type="entry name" value="ABC TRANSPORTER ABCH.3"/>
    <property type="match status" value="1"/>
</dbReference>
<comment type="subunit">
    <text evidence="2">Heterodimer of SbcC and SbcD.</text>
</comment>
<dbReference type="InterPro" id="IPR038729">
    <property type="entry name" value="Rad50/SbcC_AAA"/>
</dbReference>
<feature type="domain" description="Rad50/SbcC-type AAA" evidence="5">
    <location>
        <begin position="93"/>
        <end position="178"/>
    </location>
</feature>
<evidence type="ECO:0000259" key="5">
    <source>
        <dbReference type="Pfam" id="PF13476"/>
    </source>
</evidence>
<feature type="compositionally biased region" description="Basic and acidic residues" evidence="4">
    <location>
        <begin position="1"/>
        <end position="19"/>
    </location>
</feature>
<keyword evidence="6" id="KW-0449">Lipoprotein</keyword>
<keyword evidence="7" id="KW-1185">Reference proteome</keyword>
<evidence type="ECO:0000256" key="1">
    <source>
        <dbReference type="ARBA" id="ARBA00006930"/>
    </source>
</evidence>
<name>A0ABR9HMH1_9ACTN</name>
<protein>
    <recommendedName>
        <fullName evidence="3">Nuclease SbcCD subunit C</fullName>
    </recommendedName>
</protein>
<proteinExistence type="inferred from homology"/>
<evidence type="ECO:0000256" key="4">
    <source>
        <dbReference type="SAM" id="MobiDB-lite"/>
    </source>
</evidence>
<evidence type="ECO:0000256" key="3">
    <source>
        <dbReference type="ARBA" id="ARBA00013368"/>
    </source>
</evidence>
<gene>
    <name evidence="6" type="ORF">H4W79_004413</name>
</gene>
<sequence>MAKVTRIPEADTHAGRDGHGAAPQTDDPTATALLEALARSGMPSRARAWVNAALWGEDALEALLRGEHIPETVPAGPSGPPPGRVRRAYLTGIRVQGFRGIGRPAELTFPPGPGLTVIVGRNGSGKSSFAEAAEAALTGRNPRWDAMPTGWRDGWRNLHYDERTEATVDIHIAGDSGPTRISRRWTGESVRSARGEVVHPDGEISPLRTLDWGENLVRYRPFLSYDELGRTVTGRAAELYDTLTALLGLTGLAEAERRLAKVCDGLVRRRDRPSREVRPLLEALGTSDDPRAVQAVQLLSAPSTDLEALRRLAADDGPSDPALHVVLRRLRRLSVPERALISDVVNELRGAAMELAMAAGTKGDHAHGVVQLLEQALEHHKRHPTETTCPTCSATGALGPDWVRRANAQLRALRPQAASASSAYERAEAARDQARFLLSPTPGWLPPDSELGQVWALWESGSDIDDLGELAEHIETVGRRLRAAAVSARRDAAERLEDPTGGWADLADRLSGWLEEAREAVAASEALGAAEAALNWLADYARGVRAERLGPVANQAEQVWFRLRQERHIDLQGMRLIGRGARRRVEVDVAVDGVADQTSAPGLLSQGEFQALALSICLPRTLVEGNPFGFLLLDDPVQAMDTETVEGLASVLAEVGRHRQLIVFTHDTRLSDALRRLGLPADIRTINRDAMSNVWLAEGAS</sequence>
<feature type="region of interest" description="Disordered" evidence="4">
    <location>
        <begin position="1"/>
        <end position="27"/>
    </location>
</feature>
<comment type="caution">
    <text evidence="6">The sequence shown here is derived from an EMBL/GenBank/DDBJ whole genome shotgun (WGS) entry which is preliminary data.</text>
</comment>
<dbReference type="RefSeq" id="WP_191266729.1">
    <property type="nucleotide sequence ID" value="NZ_BMXJ01000001.1"/>
</dbReference>
<organism evidence="6 7">
    <name type="scientific">Nocardiopsis terrae</name>
    <dbReference type="NCBI Taxonomy" id="372655"/>
    <lineage>
        <taxon>Bacteria</taxon>
        <taxon>Bacillati</taxon>
        <taxon>Actinomycetota</taxon>
        <taxon>Actinomycetes</taxon>
        <taxon>Streptosporangiales</taxon>
        <taxon>Nocardiopsidaceae</taxon>
        <taxon>Nocardiopsis</taxon>
    </lineage>
</organism>
<reference evidence="6 7" key="1">
    <citation type="submission" date="2020-10" db="EMBL/GenBank/DDBJ databases">
        <title>Sequencing the genomes of 1000 actinobacteria strains.</title>
        <authorList>
            <person name="Klenk H.-P."/>
        </authorList>
    </citation>
    <scope>NUCLEOTIDE SEQUENCE [LARGE SCALE GENOMIC DNA]</scope>
    <source>
        <strain evidence="6 7">DSM 45157</strain>
    </source>
</reference>
<dbReference type="Proteomes" id="UP000598217">
    <property type="component" value="Unassembled WGS sequence"/>
</dbReference>
<evidence type="ECO:0000313" key="6">
    <source>
        <dbReference type="EMBL" id="MBE1460199.1"/>
    </source>
</evidence>
<dbReference type="SUPFAM" id="SSF52540">
    <property type="entry name" value="P-loop containing nucleoside triphosphate hydrolases"/>
    <property type="match status" value="1"/>
</dbReference>
<dbReference type="EMBL" id="JADBDY010000001">
    <property type="protein sequence ID" value="MBE1460199.1"/>
    <property type="molecule type" value="Genomic_DNA"/>
</dbReference>
<evidence type="ECO:0000313" key="7">
    <source>
        <dbReference type="Proteomes" id="UP000598217"/>
    </source>
</evidence>
<dbReference type="InterPro" id="IPR027417">
    <property type="entry name" value="P-loop_NTPase"/>
</dbReference>
<dbReference type="Pfam" id="PF13476">
    <property type="entry name" value="AAA_23"/>
    <property type="match status" value="1"/>
</dbReference>
<dbReference type="PANTHER" id="PTHR32114">
    <property type="entry name" value="ABC TRANSPORTER ABCH.3"/>
    <property type="match status" value="1"/>
</dbReference>